<accession>A0ABR4QAX2</accession>
<reference evidence="1" key="2">
    <citation type="submission" date="2024-12" db="EMBL/GenBank/DDBJ databases">
        <authorList>
            <person name="Estrada K."/>
            <person name="Bobes R.J."/>
            <person name="Sanchez-Flores A."/>
            <person name="Laclette J.P."/>
        </authorList>
    </citation>
    <scope>NUCLEOTIDE SEQUENCE</scope>
    <source>
        <strain evidence="1">WFUcys</strain>
        <tissue evidence="1">Peritoneal cavity of infected mice</tissue>
    </source>
</reference>
<dbReference type="EMBL" id="JAKROA010000005">
    <property type="protein sequence ID" value="KAL5106959.1"/>
    <property type="molecule type" value="Genomic_DNA"/>
</dbReference>
<evidence type="ECO:0000313" key="1">
    <source>
        <dbReference type="EMBL" id="KAL5106797.1"/>
    </source>
</evidence>
<dbReference type="EMBL" id="JAKROA010000005">
    <property type="protein sequence ID" value="KAL5106797.1"/>
    <property type="molecule type" value="Genomic_DNA"/>
</dbReference>
<keyword evidence="3" id="KW-1185">Reference proteome</keyword>
<dbReference type="Proteomes" id="UP001651158">
    <property type="component" value="Unassembled WGS sequence"/>
</dbReference>
<sequence>MSTPAPYAPCDTERLQSRLLLQSPAKPMSDENKTSSIYLVEVAHPHHRLHLQHFSRSQMLGNVNDFLAKASGLMMSSHCLYGDTVNRLMDRSIGRSISRSRSALQYVEEKSYLRHSFSERSHLKDRETAI</sequence>
<organism evidence="1 3">
    <name type="scientific">Taenia crassiceps</name>
    <dbReference type="NCBI Taxonomy" id="6207"/>
    <lineage>
        <taxon>Eukaryota</taxon>
        <taxon>Metazoa</taxon>
        <taxon>Spiralia</taxon>
        <taxon>Lophotrochozoa</taxon>
        <taxon>Platyhelminthes</taxon>
        <taxon>Cestoda</taxon>
        <taxon>Eucestoda</taxon>
        <taxon>Cyclophyllidea</taxon>
        <taxon>Taeniidae</taxon>
        <taxon>Taenia</taxon>
    </lineage>
</organism>
<proteinExistence type="predicted"/>
<name>A0ABR4QAX2_9CEST</name>
<reference evidence="1 3" key="1">
    <citation type="journal article" date="2022" name="Front. Cell. Infect. Microbiol.">
        <title>The Genomes of Two Strains of Taenia crassiceps the Animal Model for the Study of Human Cysticercosis.</title>
        <authorList>
            <person name="Bobes R.J."/>
            <person name="Estrada K."/>
            <person name="Rios-Valencia D.G."/>
            <person name="Calderon-Gallegos A."/>
            <person name="de la Torre P."/>
            <person name="Carrero J.C."/>
            <person name="Sanchez-Flores A."/>
            <person name="Laclette J.P."/>
        </authorList>
    </citation>
    <scope>NUCLEOTIDE SEQUENCE [LARGE SCALE GENOMIC DNA]</scope>
    <source>
        <strain evidence="1">WFUcys</strain>
    </source>
</reference>
<evidence type="ECO:0000313" key="2">
    <source>
        <dbReference type="EMBL" id="KAL5106959.1"/>
    </source>
</evidence>
<protein>
    <submittedName>
        <fullName evidence="1">Uncharacterized protein</fullName>
    </submittedName>
</protein>
<evidence type="ECO:0000313" key="3">
    <source>
        <dbReference type="Proteomes" id="UP001651158"/>
    </source>
</evidence>
<comment type="caution">
    <text evidence="1">The sequence shown here is derived from an EMBL/GenBank/DDBJ whole genome shotgun (WGS) entry which is preliminary data.</text>
</comment>
<gene>
    <name evidence="1" type="ORF">TcWFU_004583</name>
    <name evidence="2" type="ORF">TcWFU_006853</name>
</gene>